<keyword evidence="2" id="KW-1185">Reference proteome</keyword>
<accession>A0A3G6MCL6</accession>
<gene>
    <name evidence="1" type="ORF">EG346_22045</name>
</gene>
<dbReference type="Proteomes" id="UP000273270">
    <property type="component" value="Chromosome"/>
</dbReference>
<organism evidence="1 2">
    <name type="scientific">Chryseobacterium carnipullorum</name>
    <dbReference type="NCBI Taxonomy" id="1124835"/>
    <lineage>
        <taxon>Bacteria</taxon>
        <taxon>Pseudomonadati</taxon>
        <taxon>Bacteroidota</taxon>
        <taxon>Flavobacteriia</taxon>
        <taxon>Flavobacteriales</taxon>
        <taxon>Weeksellaceae</taxon>
        <taxon>Chryseobacterium group</taxon>
        <taxon>Chryseobacterium</taxon>
    </lineage>
</organism>
<sequence>MKIKDFLHHNSTSVKPILMSRDLHSPLSEGCQKFKEFLTGWFKTEQISTTKVTKVFKHFSYFKLKDCVQEVHLSFQGNL</sequence>
<dbReference type="KEGG" id="ccau:EG346_22045"/>
<dbReference type="EMBL" id="CP033920">
    <property type="protein sequence ID" value="AZA50689.1"/>
    <property type="molecule type" value="Genomic_DNA"/>
</dbReference>
<dbReference type="AlphaFoldDB" id="A0A3G6MCL6"/>
<proteinExistence type="predicted"/>
<reference evidence="2" key="1">
    <citation type="submission" date="2018-11" db="EMBL/GenBank/DDBJ databases">
        <title>Proposal to divide the Flavobacteriaceae and reorganize its genera based on Amino Acid Identity values calculated from whole genome sequences.</title>
        <authorList>
            <person name="Nicholson A.C."/>
            <person name="Gulvik C.A."/>
            <person name="Whitney A.M."/>
            <person name="Humrighouse B.W."/>
            <person name="Bell M."/>
            <person name="Holmes B."/>
            <person name="Steigerwalt A.G."/>
            <person name="Villarma A."/>
            <person name="Sheth M."/>
            <person name="Batra D."/>
            <person name="Pryor J."/>
            <person name="Bernardet J.-F."/>
            <person name="Hugo C."/>
            <person name="Kampfer P."/>
            <person name="Newman J."/>
            <person name="McQuiston J.R."/>
        </authorList>
    </citation>
    <scope>NUCLEOTIDE SEQUENCE [LARGE SCALE GENOMIC DNA]</scope>
    <source>
        <strain evidence="2">G0188</strain>
    </source>
</reference>
<evidence type="ECO:0000313" key="2">
    <source>
        <dbReference type="Proteomes" id="UP000273270"/>
    </source>
</evidence>
<protein>
    <submittedName>
        <fullName evidence="1">Uncharacterized protein</fullName>
    </submittedName>
</protein>
<evidence type="ECO:0000313" key="1">
    <source>
        <dbReference type="EMBL" id="AZA50689.1"/>
    </source>
</evidence>
<name>A0A3G6MCL6_CHRCU</name>